<feature type="region of interest" description="Disordered" evidence="1">
    <location>
        <begin position="183"/>
        <end position="221"/>
    </location>
</feature>
<feature type="compositionally biased region" description="Low complexity" evidence="1">
    <location>
        <begin position="807"/>
        <end position="816"/>
    </location>
</feature>
<accession>A0AAD5GXR0</accession>
<evidence type="ECO:0008006" key="4">
    <source>
        <dbReference type="Google" id="ProtNLM"/>
    </source>
</evidence>
<dbReference type="PROSITE" id="PS51257">
    <property type="entry name" value="PROKAR_LIPOPROTEIN"/>
    <property type="match status" value="1"/>
</dbReference>
<feature type="region of interest" description="Disordered" evidence="1">
    <location>
        <begin position="717"/>
        <end position="740"/>
    </location>
</feature>
<evidence type="ECO:0000256" key="1">
    <source>
        <dbReference type="SAM" id="MobiDB-lite"/>
    </source>
</evidence>
<dbReference type="GO" id="GO:0003677">
    <property type="term" value="F:DNA binding"/>
    <property type="evidence" value="ECO:0007669"/>
    <property type="project" value="InterPro"/>
</dbReference>
<dbReference type="GO" id="GO:0006325">
    <property type="term" value="P:chromatin organization"/>
    <property type="evidence" value="ECO:0007669"/>
    <property type="project" value="InterPro"/>
</dbReference>
<feature type="region of interest" description="Disordered" evidence="1">
    <location>
        <begin position="837"/>
        <end position="866"/>
    </location>
</feature>
<evidence type="ECO:0000313" key="2">
    <source>
        <dbReference type="EMBL" id="KAI7836284.1"/>
    </source>
</evidence>
<feature type="region of interest" description="Disordered" evidence="1">
    <location>
        <begin position="1336"/>
        <end position="1406"/>
    </location>
</feature>
<gene>
    <name evidence="2" type="ORF">COHA_009833</name>
</gene>
<organism evidence="2 3">
    <name type="scientific">Chlorella ohadii</name>
    <dbReference type="NCBI Taxonomy" id="2649997"/>
    <lineage>
        <taxon>Eukaryota</taxon>
        <taxon>Viridiplantae</taxon>
        <taxon>Chlorophyta</taxon>
        <taxon>core chlorophytes</taxon>
        <taxon>Trebouxiophyceae</taxon>
        <taxon>Chlorellales</taxon>
        <taxon>Chlorellaceae</taxon>
        <taxon>Chlorella clade</taxon>
        <taxon>Chlorella</taxon>
    </lineage>
</organism>
<comment type="caution">
    <text evidence="2">The sequence shown here is derived from an EMBL/GenBank/DDBJ whole genome shotgun (WGS) entry which is preliminary data.</text>
</comment>
<feature type="region of interest" description="Disordered" evidence="1">
    <location>
        <begin position="413"/>
        <end position="437"/>
    </location>
</feature>
<feature type="compositionally biased region" description="Basic residues" evidence="1">
    <location>
        <begin position="797"/>
        <end position="806"/>
    </location>
</feature>
<dbReference type="PANTHER" id="PTHR13468">
    <property type="entry name" value="DEK PROTEIN"/>
    <property type="match status" value="1"/>
</dbReference>
<feature type="region of interest" description="Disordered" evidence="1">
    <location>
        <begin position="896"/>
        <end position="983"/>
    </location>
</feature>
<feature type="compositionally biased region" description="Acidic residues" evidence="1">
    <location>
        <begin position="1235"/>
        <end position="1249"/>
    </location>
</feature>
<feature type="compositionally biased region" description="Basic and acidic residues" evidence="1">
    <location>
        <begin position="962"/>
        <end position="976"/>
    </location>
</feature>
<dbReference type="EMBL" id="JADXDR010000195">
    <property type="protein sequence ID" value="KAI7836284.1"/>
    <property type="molecule type" value="Genomic_DNA"/>
</dbReference>
<feature type="compositionally biased region" description="Acidic residues" evidence="1">
    <location>
        <begin position="1336"/>
        <end position="1352"/>
    </location>
</feature>
<keyword evidence="3" id="KW-1185">Reference proteome</keyword>
<protein>
    <recommendedName>
        <fullName evidence="4">DEK C-terminal domain-containing protein</fullName>
    </recommendedName>
</protein>
<sequence length="1406" mass="148531">MKPDRSGIVSASVAAVVLGGCQESADAAPHRPPASPLAQVEAVGRALPRAPIPADLLARQALHDAAAEAAAAAGPAAPNCLEACCLRDDLHLFMPAGPTRSLLTWARLPLPLLYEGGQFSYPLCQVGLPAPLMQLALNGRASVGWDSCLWHTNLPMLAARSGEQSEYAMTLLQLTPGAGRALDESEQLRQARARSPAEEGGGSDDGDSDAGQGSSEEWEDDGGGFDLRRLCVVGTCSPTAHICWQRHLTQQPLLLLDDGTLLEVQVQQGVQVVEAWRPPAGAVPTCLRGVLQVAGGAQPRTALLALRNRLSRLDLRSSGGTLSLLWQCPQGQHLTAVCAAPAAGNGPGGGSAAEHLLAAATGSGAQSSGARVLLFDLRRPGQPVAAWDQPRLGEQGFEAGTLLRWLPTAAPAAGFAGSSSRQQQRPDGGQLQRGGLLVAGSSSGGQVVGCQFAEQAVGPALQARGGQIQERPAEAAALLLERLQASLEEQQEQQAPQAEGSGTGAPPQAAQAASVPMPLQPPPALPLAPQLLWQPAHSCTLTPVPPGTPVLLQPPTEQQLGLQRWVEAGRLRMQKLSAATGVAMQAIVAAVSDGMLEACGCCKECLSRYSHGCATRVALRQVGLLKRPGEHSGHNQAIATVPAGDRERSIVQLPLHTALAQRLVQENAEPLGQPPGQPEQQRTAAALDNILLRLRRSCISLHELQAALQLQLPAEGTQAQSSSSSDDEGEARALSSVRRAQQAARQQVRCEWRQQRLQERDAQRDAQQAALAALLEGPLGSGSAADGSRPGQAGRRASQRRSRQGKRSAAAAAGQHLTPSAAALEAVLQRAQLLLQRPPSGPAGEQQSWFHQQHQEQQQQEARGQPSELLPAVVPAPFREQLAAALHRPAAQEAAAAATASAATGGGSVQPQGEPAGRPGWQIAPRSFVLFPAPDGQQPPAAPRLEPAAGTDTGGRARRERKQVDRFQVEAKRETEDVAVPQGSGERLRDIPNVAFKMGKLTGKDELVEGLHMVIYRRKGAANQRKKAVLDFCGFAFADDQQAKEVEARKASLGKWKLDLLHRLMDVLDLQRGSGDKAAKIDRVLEFLQSPKALSEVDLAAKEADKKAKEKAKRERAAAKKEKEQAKKEKVRGTAAVPPSSFRWYRRIREKAKQEKAAAAKRKSSGGAGRPAKKAKKEEESEEEPESEPESEEEEGSDEEQASDFEAEELGGKKSKGKKAAGGSATKRGRKAKAEEEEEEGEGEDEGAAAEEGGGPAAMDEDEQPAQDPASQVPAEELRGEVEGILAGMAAAELRAITAKPILKQLEAKYGFSLRPRKQEVIELAHAYVVKYFEEHPEEQEQAAEEEQEQAAEEAPAAEEAAPAAAEDAPAAAEHAPAAADGEPAGSDEPAAEEAPAAEGAAQQQE</sequence>
<feature type="region of interest" description="Disordered" evidence="1">
    <location>
        <begin position="488"/>
        <end position="521"/>
    </location>
</feature>
<feature type="compositionally biased region" description="Basic and acidic residues" evidence="1">
    <location>
        <begin position="1108"/>
        <end position="1132"/>
    </location>
</feature>
<name>A0AAD5GXR0_9CHLO</name>
<reference evidence="2" key="1">
    <citation type="submission" date="2020-11" db="EMBL/GenBank/DDBJ databases">
        <title>Chlorella ohadii genome sequencing and assembly.</title>
        <authorList>
            <person name="Murik O."/>
            <person name="Treves H."/>
            <person name="Kedem I."/>
            <person name="Shotland Y."/>
            <person name="Kaplan A."/>
        </authorList>
    </citation>
    <scope>NUCLEOTIDE SEQUENCE</scope>
    <source>
        <strain evidence="2">1</strain>
    </source>
</reference>
<feature type="compositionally biased region" description="Acidic residues" evidence="1">
    <location>
        <begin position="1180"/>
        <end position="1209"/>
    </location>
</feature>
<feature type="compositionally biased region" description="Low complexity" evidence="1">
    <location>
        <begin position="488"/>
        <end position="517"/>
    </location>
</feature>
<evidence type="ECO:0000313" key="3">
    <source>
        <dbReference type="Proteomes" id="UP001205105"/>
    </source>
</evidence>
<feature type="region of interest" description="Disordered" evidence="1">
    <location>
        <begin position="1108"/>
        <end position="1279"/>
    </location>
</feature>
<feature type="compositionally biased region" description="Low complexity" evidence="1">
    <location>
        <begin position="845"/>
        <end position="861"/>
    </location>
</feature>
<dbReference type="PANTHER" id="PTHR13468:SF1">
    <property type="entry name" value="PROTEIN DEK"/>
    <property type="match status" value="1"/>
</dbReference>
<dbReference type="GO" id="GO:2000779">
    <property type="term" value="P:regulation of double-strand break repair"/>
    <property type="evidence" value="ECO:0007669"/>
    <property type="project" value="TreeGrafter"/>
</dbReference>
<dbReference type="Proteomes" id="UP001205105">
    <property type="component" value="Unassembled WGS sequence"/>
</dbReference>
<dbReference type="GO" id="GO:0005634">
    <property type="term" value="C:nucleus"/>
    <property type="evidence" value="ECO:0007669"/>
    <property type="project" value="TreeGrafter"/>
</dbReference>
<dbReference type="InterPro" id="IPR044198">
    <property type="entry name" value="DEK"/>
</dbReference>
<feature type="compositionally biased region" description="Low complexity" evidence="1">
    <location>
        <begin position="1353"/>
        <end position="1406"/>
    </location>
</feature>
<feature type="region of interest" description="Disordered" evidence="1">
    <location>
        <begin position="777"/>
        <end position="816"/>
    </location>
</feature>
<proteinExistence type="predicted"/>
<dbReference type="GO" id="GO:0042393">
    <property type="term" value="F:histone binding"/>
    <property type="evidence" value="ECO:0007669"/>
    <property type="project" value="TreeGrafter"/>
</dbReference>